<sequence length="267" mass="29496">MRLLGVALLFGLLTVLTQIGGVVYLVARWLSRKAKITGLAARLAIFVTLYVSATAATPFLAPAFGRIALSCFERGSLQVQSPLYCILNRNYLTPVAKRAAEALSVAMEQKHPGTVTLVLDANFPFLGGFPLLPHLSHNDGRKLDVAFYYRDEAGGVLNRVTRSPIGYFAFEEPVADAVLPCRGRTDLLTLRWDMGFLQGLFPAWTLDEVRTGAALRWLASEGQEFGVERIFIEPHLSQRLGVSGQNLGFQGCRAARHDDHIHFQVRE</sequence>
<keyword evidence="1" id="KW-1133">Transmembrane helix</keyword>
<name>A0A6N8S838_9HYPH</name>
<accession>A0A6N8S838</accession>
<keyword evidence="3" id="KW-1185">Reference proteome</keyword>
<proteinExistence type="predicted"/>
<evidence type="ECO:0000313" key="2">
    <source>
        <dbReference type="EMBL" id="MXN44577.1"/>
    </source>
</evidence>
<dbReference type="Proteomes" id="UP000435802">
    <property type="component" value="Unassembled WGS sequence"/>
</dbReference>
<comment type="caution">
    <text evidence="2">The sequence shown here is derived from an EMBL/GenBank/DDBJ whole genome shotgun (WGS) entry which is preliminary data.</text>
</comment>
<dbReference type="Gene3D" id="3.30.1380.10">
    <property type="match status" value="1"/>
</dbReference>
<keyword evidence="1" id="KW-0812">Transmembrane</keyword>
<feature type="transmembrane region" description="Helical" evidence="1">
    <location>
        <begin position="6"/>
        <end position="27"/>
    </location>
</feature>
<keyword evidence="1" id="KW-0472">Membrane</keyword>
<evidence type="ECO:0000256" key="1">
    <source>
        <dbReference type="SAM" id="Phobius"/>
    </source>
</evidence>
<protein>
    <submittedName>
        <fullName evidence="2">Uncharacterized protein</fullName>
    </submittedName>
</protein>
<dbReference type="EMBL" id="WUMK01000002">
    <property type="protein sequence ID" value="MXN44577.1"/>
    <property type="molecule type" value="Genomic_DNA"/>
</dbReference>
<dbReference type="AlphaFoldDB" id="A0A6N8S838"/>
<reference evidence="2 3" key="1">
    <citation type="submission" date="2019-12" db="EMBL/GenBank/DDBJ databases">
        <title>Shinella kummerowiae sp. nov., a symbiotic bacterium isolated from root nodules of the herbal legume Kummerowia stipulacea.</title>
        <authorList>
            <person name="Gao J."/>
        </authorList>
    </citation>
    <scope>NUCLEOTIDE SEQUENCE [LARGE SCALE GENOMIC DNA]</scope>
    <source>
        <strain evidence="2 3">CCBAU 25048</strain>
    </source>
</reference>
<dbReference type="RefSeq" id="WP_160857564.1">
    <property type="nucleotide sequence ID" value="NZ_WUMK01000002.1"/>
</dbReference>
<gene>
    <name evidence="2" type="ORF">GR138_05195</name>
</gene>
<dbReference type="InterPro" id="IPR009045">
    <property type="entry name" value="Zn_M74/Hedgehog-like"/>
</dbReference>
<dbReference type="OrthoDB" id="655954at2"/>
<organism evidence="2 3">
    <name type="scientific">Shinella kummerowiae</name>
    <dbReference type="NCBI Taxonomy" id="417745"/>
    <lineage>
        <taxon>Bacteria</taxon>
        <taxon>Pseudomonadati</taxon>
        <taxon>Pseudomonadota</taxon>
        <taxon>Alphaproteobacteria</taxon>
        <taxon>Hyphomicrobiales</taxon>
        <taxon>Rhizobiaceae</taxon>
        <taxon>Shinella</taxon>
    </lineage>
</organism>
<evidence type="ECO:0000313" key="3">
    <source>
        <dbReference type="Proteomes" id="UP000435802"/>
    </source>
</evidence>
<feature type="transmembrane region" description="Helical" evidence="1">
    <location>
        <begin position="39"/>
        <end position="61"/>
    </location>
</feature>